<dbReference type="EMBL" id="JANPWZ010003745">
    <property type="protein sequence ID" value="KAJ3551421.1"/>
    <property type="molecule type" value="Genomic_DNA"/>
</dbReference>
<accession>A0A9W8N2U2</accession>
<feature type="compositionally biased region" description="Polar residues" evidence="1">
    <location>
        <begin position="146"/>
        <end position="165"/>
    </location>
</feature>
<evidence type="ECO:0000313" key="3">
    <source>
        <dbReference type="Proteomes" id="UP001148614"/>
    </source>
</evidence>
<keyword evidence="3" id="KW-1185">Reference proteome</keyword>
<feature type="region of interest" description="Disordered" evidence="1">
    <location>
        <begin position="142"/>
        <end position="165"/>
    </location>
</feature>
<dbReference type="Proteomes" id="UP001148614">
    <property type="component" value="Unassembled WGS sequence"/>
</dbReference>
<reference evidence="2" key="1">
    <citation type="submission" date="2022-07" db="EMBL/GenBank/DDBJ databases">
        <title>Genome Sequence of Xylaria arbuscula.</title>
        <authorList>
            <person name="Buettner E."/>
        </authorList>
    </citation>
    <scope>NUCLEOTIDE SEQUENCE</scope>
    <source>
        <strain evidence="2">VT107</strain>
    </source>
</reference>
<comment type="caution">
    <text evidence="2">The sequence shown here is derived from an EMBL/GenBank/DDBJ whole genome shotgun (WGS) entry which is preliminary data.</text>
</comment>
<evidence type="ECO:0000256" key="1">
    <source>
        <dbReference type="SAM" id="MobiDB-lite"/>
    </source>
</evidence>
<name>A0A9W8N2U2_9PEZI</name>
<evidence type="ECO:0000313" key="2">
    <source>
        <dbReference type="EMBL" id="KAJ3551421.1"/>
    </source>
</evidence>
<organism evidence="2 3">
    <name type="scientific">Xylaria arbuscula</name>
    <dbReference type="NCBI Taxonomy" id="114810"/>
    <lineage>
        <taxon>Eukaryota</taxon>
        <taxon>Fungi</taxon>
        <taxon>Dikarya</taxon>
        <taxon>Ascomycota</taxon>
        <taxon>Pezizomycotina</taxon>
        <taxon>Sordariomycetes</taxon>
        <taxon>Xylariomycetidae</taxon>
        <taxon>Xylariales</taxon>
        <taxon>Xylariaceae</taxon>
        <taxon>Xylaria</taxon>
    </lineage>
</organism>
<gene>
    <name evidence="2" type="ORF">NPX13_g11367</name>
</gene>
<sequence length="165" mass="19183">MPEAKSSPHAYLSDAKLNNSGRQRLTWERVARTSQTETPLCILSRSRRPCFRITYTCTRSAKVVIEPLERVADEGQTHFWRVLDLLARRQSLRLEHRRIIRLVDLIRREIRRVNGRRQPRLKRRSDAPQAIKLNTPEEGMALDLVRSTSSKSSLRVADQTKSQRG</sequence>
<proteinExistence type="predicted"/>
<protein>
    <submittedName>
        <fullName evidence="2">Uncharacterized protein</fullName>
    </submittedName>
</protein>
<dbReference type="AlphaFoldDB" id="A0A9W8N2U2"/>